<dbReference type="AlphaFoldDB" id="A0A7V0Q5N0"/>
<name>A0A7V0Q5N0_UNCW3</name>
<reference evidence="1" key="1">
    <citation type="journal article" date="2020" name="mSystems">
        <title>Genome- and Community-Level Interaction Insights into Carbon Utilization and Element Cycling Functions of Hydrothermarchaeota in Hydrothermal Sediment.</title>
        <authorList>
            <person name="Zhou Z."/>
            <person name="Liu Y."/>
            <person name="Xu W."/>
            <person name="Pan J."/>
            <person name="Luo Z.H."/>
            <person name="Li M."/>
        </authorList>
    </citation>
    <scope>NUCLEOTIDE SEQUENCE [LARGE SCALE GENOMIC DNA]</scope>
    <source>
        <strain evidence="1">HyVt-28</strain>
    </source>
</reference>
<comment type="caution">
    <text evidence="1">The sequence shown here is derived from an EMBL/GenBank/DDBJ whole genome shotgun (WGS) entry which is preliminary data.</text>
</comment>
<organism evidence="1">
    <name type="scientific">candidate division WOR-3 bacterium</name>
    <dbReference type="NCBI Taxonomy" id="2052148"/>
    <lineage>
        <taxon>Bacteria</taxon>
        <taxon>Bacteria division WOR-3</taxon>
    </lineage>
</organism>
<proteinExistence type="predicted"/>
<sequence>MKLKAKIKNKYLKEILEGKKKEEYRQIESIILVDEQGNEYEFEVKGISLVAGLDWLRKKYPDVDWKDKYRYSTIKIELGELINKDVDEPSTAETVEILHKMYVEQNKYWGGKTLKQLVDEANDPRRWRGD</sequence>
<gene>
    <name evidence="1" type="ORF">ENH14_01830</name>
</gene>
<dbReference type="Proteomes" id="UP000886381">
    <property type="component" value="Unassembled WGS sequence"/>
</dbReference>
<evidence type="ECO:0000313" key="1">
    <source>
        <dbReference type="EMBL" id="HDL60174.1"/>
    </source>
</evidence>
<protein>
    <recommendedName>
        <fullName evidence="2">ASCH domain-containing protein</fullName>
    </recommendedName>
</protein>
<dbReference type="EMBL" id="DRDR01000080">
    <property type="protein sequence ID" value="HDL60174.1"/>
    <property type="molecule type" value="Genomic_DNA"/>
</dbReference>
<accession>A0A7V0Q5N0</accession>
<evidence type="ECO:0008006" key="2">
    <source>
        <dbReference type="Google" id="ProtNLM"/>
    </source>
</evidence>